<evidence type="ECO:0000256" key="6">
    <source>
        <dbReference type="SAM" id="Phobius"/>
    </source>
</evidence>
<dbReference type="AlphaFoldDB" id="A0A0M3R961"/>
<reference evidence="7 8" key="2">
    <citation type="journal article" date="2016" name="Int. J. Syst. Evol. Microbiol.">
        <title>Bacillus gobiensis sp. nov., isolated from a soil sample.</title>
        <authorList>
            <person name="Liu B."/>
            <person name="Liu G.H."/>
            <person name="Cetin S."/>
            <person name="Schumann P."/>
            <person name="Pan Z.Z."/>
            <person name="Chen Q.Q."/>
        </authorList>
    </citation>
    <scope>NUCLEOTIDE SEQUENCE [LARGE SCALE GENOMIC DNA]</scope>
    <source>
        <strain evidence="7 8">FJAT-4402</strain>
    </source>
</reference>
<dbReference type="InterPro" id="IPR050833">
    <property type="entry name" value="Poly_Biosynth_Transport"/>
</dbReference>
<dbReference type="InterPro" id="IPR002797">
    <property type="entry name" value="Polysacc_synth"/>
</dbReference>
<feature type="transmembrane region" description="Helical" evidence="6">
    <location>
        <begin position="149"/>
        <end position="168"/>
    </location>
</feature>
<keyword evidence="2" id="KW-1003">Cell membrane</keyword>
<keyword evidence="8" id="KW-1185">Reference proteome</keyword>
<feature type="transmembrane region" description="Helical" evidence="6">
    <location>
        <begin position="350"/>
        <end position="370"/>
    </location>
</feature>
<dbReference type="OrthoDB" id="9775950at2"/>
<dbReference type="InterPro" id="IPR024923">
    <property type="entry name" value="PG_synth_SpoVB"/>
</dbReference>
<evidence type="ECO:0000256" key="4">
    <source>
        <dbReference type="ARBA" id="ARBA00022989"/>
    </source>
</evidence>
<dbReference type="Proteomes" id="UP000067625">
    <property type="component" value="Chromosome"/>
</dbReference>
<evidence type="ECO:0000256" key="5">
    <source>
        <dbReference type="ARBA" id="ARBA00023136"/>
    </source>
</evidence>
<feature type="transmembrane region" description="Helical" evidence="6">
    <location>
        <begin position="377"/>
        <end position="394"/>
    </location>
</feature>
<gene>
    <name evidence="7" type="ORF">AM592_04155</name>
</gene>
<organism evidence="7 8">
    <name type="scientific">Bacillus gobiensis</name>
    <dbReference type="NCBI Taxonomy" id="1441095"/>
    <lineage>
        <taxon>Bacteria</taxon>
        <taxon>Bacillati</taxon>
        <taxon>Bacillota</taxon>
        <taxon>Bacilli</taxon>
        <taxon>Bacillales</taxon>
        <taxon>Bacillaceae</taxon>
        <taxon>Bacillus</taxon>
    </lineage>
</organism>
<feature type="transmembrane region" description="Helical" evidence="6">
    <location>
        <begin position="82"/>
        <end position="104"/>
    </location>
</feature>
<evidence type="ECO:0000313" key="8">
    <source>
        <dbReference type="Proteomes" id="UP000067625"/>
    </source>
</evidence>
<feature type="transmembrane region" description="Helical" evidence="6">
    <location>
        <begin position="311"/>
        <end position="330"/>
    </location>
</feature>
<dbReference type="PANTHER" id="PTHR30250">
    <property type="entry name" value="PST FAMILY PREDICTED COLANIC ACID TRANSPORTER"/>
    <property type="match status" value="1"/>
</dbReference>
<protein>
    <submittedName>
        <fullName evidence="7">Multidrug transporter MatE</fullName>
    </submittedName>
</protein>
<dbReference type="PIRSF" id="PIRSF038958">
    <property type="entry name" value="PG_synth_SpoVB"/>
    <property type="match status" value="1"/>
</dbReference>
<dbReference type="Pfam" id="PF01943">
    <property type="entry name" value="Polysacc_synt"/>
    <property type="match status" value="1"/>
</dbReference>
<dbReference type="CDD" id="cd13124">
    <property type="entry name" value="MATE_SpoVB_like"/>
    <property type="match status" value="1"/>
</dbReference>
<keyword evidence="5 6" id="KW-0472">Membrane</keyword>
<feature type="transmembrane region" description="Helical" evidence="6">
    <location>
        <begin position="116"/>
        <end position="137"/>
    </location>
</feature>
<dbReference type="PANTHER" id="PTHR30250:SF24">
    <property type="entry name" value="STAGE V SPORULATION PROTEIN B"/>
    <property type="match status" value="1"/>
</dbReference>
<evidence type="ECO:0000256" key="1">
    <source>
        <dbReference type="ARBA" id="ARBA00004651"/>
    </source>
</evidence>
<evidence type="ECO:0000313" key="7">
    <source>
        <dbReference type="EMBL" id="ALC80866.1"/>
    </source>
</evidence>
<accession>A0A0M3R961</accession>
<feature type="transmembrane region" description="Helical" evidence="6">
    <location>
        <begin position="265"/>
        <end position="290"/>
    </location>
</feature>
<dbReference type="PATRIC" id="fig|1441095.3.peg.914"/>
<dbReference type="STRING" id="1441095.AM592_04155"/>
<dbReference type="EMBL" id="CP012600">
    <property type="protein sequence ID" value="ALC80866.1"/>
    <property type="molecule type" value="Genomic_DNA"/>
</dbReference>
<feature type="transmembrane region" description="Helical" evidence="6">
    <location>
        <begin position="40"/>
        <end position="61"/>
    </location>
</feature>
<feature type="transmembrane region" description="Helical" evidence="6">
    <location>
        <begin position="174"/>
        <end position="198"/>
    </location>
</feature>
<dbReference type="GO" id="GO:0005886">
    <property type="term" value="C:plasma membrane"/>
    <property type="evidence" value="ECO:0007669"/>
    <property type="project" value="UniProtKB-SubCell"/>
</dbReference>
<dbReference type="RefSeq" id="WP_053602613.1">
    <property type="nucleotide sequence ID" value="NZ_CP012600.1"/>
</dbReference>
<sequence length="445" mass="49978">MNRFAKGVLLLSIAAFFGECLEFFINIILARELGEHGMGLYMSILPTIILLVVISSLELPISIAKFIAESEQKLHASMLRHAFRLTVLYTSISTVVAIVALPLIPVFDHYHPLIKGLVIALIPTIAFSSIARGYFMGVQQMGRIAISNLLRKTIQLFCLFLIFSWFSFEDDTSVLISLCVLVLSEVVVLIYLYSQYVIKKRTLQKNQKIYLRGKDVRKRLLSVSIPTTGLRIFHAVMNAIEPFLVKAALLAGGVAGTSTIDQYGMLAGVALTIGFFPAFIGHALLTVLIPSISEAYSRREYAKVIQRLRQAVFITLGYGVPAVWVMYQFAEPLTHLFFDSPEASVYLQLLWPYFLFHFFVMPFQACLIGMGLVKDAFYHNVWASVISFLMMYFLGSMSEFQMTGIILGMNMGVILLTSMHYLTICKELNMTIFMMDKPNAAANKI</sequence>
<evidence type="ECO:0000256" key="2">
    <source>
        <dbReference type="ARBA" id="ARBA00022475"/>
    </source>
</evidence>
<reference evidence="8" key="1">
    <citation type="submission" date="2015-08" db="EMBL/GenBank/DDBJ databases">
        <title>Genome sequencing project for genomic taxonomy and phylogenomics of Bacillus-like bacteria.</title>
        <authorList>
            <person name="Liu B."/>
            <person name="Wang J."/>
            <person name="Zhu Y."/>
            <person name="Liu G."/>
            <person name="Chen Q."/>
            <person name="Chen Z."/>
            <person name="Lan J."/>
            <person name="Che J."/>
            <person name="Ge C."/>
            <person name="Shi H."/>
            <person name="Pan Z."/>
            <person name="Liu X."/>
        </authorList>
    </citation>
    <scope>NUCLEOTIDE SEQUENCE [LARGE SCALE GENOMIC DNA]</scope>
    <source>
        <strain evidence="8">FJAT-4402</strain>
    </source>
</reference>
<keyword evidence="4 6" id="KW-1133">Transmembrane helix</keyword>
<evidence type="ECO:0000256" key="3">
    <source>
        <dbReference type="ARBA" id="ARBA00022692"/>
    </source>
</evidence>
<keyword evidence="3 6" id="KW-0812">Transmembrane</keyword>
<name>A0A0M3R961_9BACI</name>
<proteinExistence type="predicted"/>
<feature type="transmembrane region" description="Helical" evidence="6">
    <location>
        <begin position="400"/>
        <end position="424"/>
    </location>
</feature>
<comment type="subcellular location">
    <subcellularLocation>
        <location evidence="1">Cell membrane</location>
        <topology evidence="1">Multi-pass membrane protein</topology>
    </subcellularLocation>
</comment>